<keyword evidence="1" id="KW-0732">Signal</keyword>
<proteinExistence type="predicted"/>
<keyword evidence="3" id="KW-1185">Reference proteome</keyword>
<comment type="caution">
    <text evidence="2">The sequence shown here is derived from an EMBL/GenBank/DDBJ whole genome shotgun (WGS) entry which is preliminary data.</text>
</comment>
<dbReference type="AlphaFoldDB" id="A0AAD9KT79"/>
<feature type="chain" id="PRO_5042018645" evidence="1">
    <location>
        <begin position="27"/>
        <end position="247"/>
    </location>
</feature>
<reference evidence="2" key="1">
    <citation type="journal article" date="2023" name="Mol. Biol. Evol.">
        <title>Third-Generation Sequencing Reveals the Adaptive Role of the Epigenome in Three Deep-Sea Polychaetes.</title>
        <authorList>
            <person name="Perez M."/>
            <person name="Aroh O."/>
            <person name="Sun Y."/>
            <person name="Lan Y."/>
            <person name="Juniper S.K."/>
            <person name="Young C.R."/>
            <person name="Angers B."/>
            <person name="Qian P.Y."/>
        </authorList>
    </citation>
    <scope>NUCLEOTIDE SEQUENCE</scope>
    <source>
        <strain evidence="2">R07B-5</strain>
    </source>
</reference>
<gene>
    <name evidence="2" type="ORF">NP493_662g00003</name>
</gene>
<organism evidence="2 3">
    <name type="scientific">Ridgeia piscesae</name>
    <name type="common">Tubeworm</name>
    <dbReference type="NCBI Taxonomy" id="27915"/>
    <lineage>
        <taxon>Eukaryota</taxon>
        <taxon>Metazoa</taxon>
        <taxon>Spiralia</taxon>
        <taxon>Lophotrochozoa</taxon>
        <taxon>Annelida</taxon>
        <taxon>Polychaeta</taxon>
        <taxon>Sedentaria</taxon>
        <taxon>Canalipalpata</taxon>
        <taxon>Sabellida</taxon>
        <taxon>Siboglinidae</taxon>
        <taxon>Ridgeia</taxon>
    </lineage>
</organism>
<evidence type="ECO:0000313" key="2">
    <source>
        <dbReference type="EMBL" id="KAK2176460.1"/>
    </source>
</evidence>
<sequence>MSRLLAPLACLLIILTVAFVREEAEAKKAVADGSAGRSVWWLYHCGFCYWNVQIPFQRPCYRWRRFCIRWVTVGWWWRKRRVCVRWAWYIETYCCQKGVLIYIPYYHMYLCYNIHYIGGCGGFGYMKSAKGSVQSKGSLETCRYNGRKLCAPSYRASGSGCVKEAGWSPVLARKEPGSAVRVKKNPMTLQSHPPGNVKDMTKTAPAVDMMMKTAPAVDMTKKTAPAVDMTKKTAPAVDMTKKPATAS</sequence>
<accession>A0AAD9KT79</accession>
<evidence type="ECO:0000313" key="3">
    <source>
        <dbReference type="Proteomes" id="UP001209878"/>
    </source>
</evidence>
<dbReference type="Proteomes" id="UP001209878">
    <property type="component" value="Unassembled WGS sequence"/>
</dbReference>
<evidence type="ECO:0000256" key="1">
    <source>
        <dbReference type="SAM" id="SignalP"/>
    </source>
</evidence>
<protein>
    <submittedName>
        <fullName evidence="2">Uncharacterized protein</fullName>
    </submittedName>
</protein>
<feature type="signal peptide" evidence="1">
    <location>
        <begin position="1"/>
        <end position="26"/>
    </location>
</feature>
<name>A0AAD9KT79_RIDPI</name>
<dbReference type="EMBL" id="JAODUO010000661">
    <property type="protein sequence ID" value="KAK2176460.1"/>
    <property type="molecule type" value="Genomic_DNA"/>
</dbReference>